<gene>
    <name evidence="2" type="ORF">LXT12_19455</name>
</gene>
<dbReference type="EMBL" id="JAJTWT010000009">
    <property type="protein sequence ID" value="MCE4539430.1"/>
    <property type="molecule type" value="Genomic_DNA"/>
</dbReference>
<feature type="signal peptide" evidence="1">
    <location>
        <begin position="1"/>
        <end position="19"/>
    </location>
</feature>
<comment type="caution">
    <text evidence="2">The sequence shown here is derived from an EMBL/GenBank/DDBJ whole genome shotgun (WGS) entry which is preliminary data.</text>
</comment>
<evidence type="ECO:0000313" key="2">
    <source>
        <dbReference type="EMBL" id="MCE4539430.1"/>
    </source>
</evidence>
<feature type="chain" id="PRO_5046664842" evidence="1">
    <location>
        <begin position="20"/>
        <end position="349"/>
    </location>
</feature>
<evidence type="ECO:0000313" key="3">
    <source>
        <dbReference type="Proteomes" id="UP001201463"/>
    </source>
</evidence>
<organism evidence="2 3">
    <name type="scientific">Pelomonas caseinilytica</name>
    <dbReference type="NCBI Taxonomy" id="2906763"/>
    <lineage>
        <taxon>Bacteria</taxon>
        <taxon>Pseudomonadati</taxon>
        <taxon>Pseudomonadota</taxon>
        <taxon>Betaproteobacteria</taxon>
        <taxon>Burkholderiales</taxon>
        <taxon>Sphaerotilaceae</taxon>
        <taxon>Roseateles</taxon>
    </lineage>
</organism>
<evidence type="ECO:0000256" key="1">
    <source>
        <dbReference type="SAM" id="SignalP"/>
    </source>
</evidence>
<accession>A0ABS8XQD4</accession>
<dbReference type="Proteomes" id="UP001201463">
    <property type="component" value="Unassembled WGS sequence"/>
</dbReference>
<dbReference type="RefSeq" id="WP_233393953.1">
    <property type="nucleotide sequence ID" value="NZ_JAJTWT010000009.1"/>
</dbReference>
<proteinExistence type="predicted"/>
<keyword evidence="1" id="KW-0732">Signal</keyword>
<keyword evidence="3" id="KW-1185">Reference proteome</keyword>
<sequence length="349" mass="38599">MAVWALAVLAGALALPASAPPPETELGRVQVQGESAIAREKKTLAQLFKAETLFEKFHALAPAAPLKIRVYARTRAEQAAQLDLALVTPAGRLPVPLDEEDRFVIDPAWHALDPRTEVRSRLPDGRVTWRPDIRTPGLPPGERRLGDLRLQCRVGFDSGVARGLVGLARLLSFAFDECDDPEWSPSNFADRPVFAVTLMHGERWLSVSAGLLHGLRDGGGQDYDWGFALRERMFRVPLGDASWPDDTRVLLEAMDDPPAPPEPGLRELHDDWVHAALALAPGLTVADVEARVGRADDDTRFDSGRRLLRHLHVTTQRAGPQRLELVSLFGADGRLQKSTLRRLGRDQRY</sequence>
<reference evidence="2 3" key="1">
    <citation type="submission" date="2021-12" db="EMBL/GenBank/DDBJ databases">
        <title>Genome seq of p7.</title>
        <authorList>
            <person name="Seo T."/>
        </authorList>
    </citation>
    <scope>NUCLEOTIDE SEQUENCE [LARGE SCALE GENOMIC DNA]</scope>
    <source>
        <strain evidence="2 3">P7</strain>
    </source>
</reference>
<protein>
    <submittedName>
        <fullName evidence="2">DUF4314 domain-containing protein</fullName>
    </submittedName>
</protein>
<name>A0ABS8XQD4_9BURK</name>